<evidence type="ECO:0000313" key="1">
    <source>
        <dbReference type="EMBL" id="RUT08074.1"/>
    </source>
</evidence>
<dbReference type="Proteomes" id="UP000282574">
    <property type="component" value="Unassembled WGS sequence"/>
</dbReference>
<accession>A0AB37UEX9</accession>
<proteinExistence type="predicted"/>
<dbReference type="RefSeq" id="WP_127024177.1">
    <property type="nucleotide sequence ID" value="NZ_JAVKZF010000002.1"/>
</dbReference>
<sequence length="256" mass="29801">MSYEIRYFSLPKVGELEQNIQDRFENSPDGSLVALADGASTSLYPQKWAEILVKSFCHVAENPIESIRRSHEDWLQPSQEIWRQYYLTKLQSPNRKWWQGGSEIKNRGSATFLGLQLQNLELQNLEHYAKNQWQAVAVGDTCLFKLEQETDNLLTFPLTAARDFKGTTLCFESLPEYTSFPPQFAAGWYEYGDIFLLATDALSQWLISDYEAQGEDWKKAFQFHQQQDFYRFINKLRQQKLIKNDDTTLVVIKVSS</sequence>
<organism evidence="1 2">
    <name type="scientific">Chroococcidiopsis cubana SAG 39.79</name>
    <dbReference type="NCBI Taxonomy" id="388085"/>
    <lineage>
        <taxon>Bacteria</taxon>
        <taxon>Bacillati</taxon>
        <taxon>Cyanobacteriota</taxon>
        <taxon>Cyanophyceae</taxon>
        <taxon>Chroococcidiopsidales</taxon>
        <taxon>Chroococcidiopsidaceae</taxon>
        <taxon>Chroococcidiopsis</taxon>
    </lineage>
</organism>
<evidence type="ECO:0000313" key="2">
    <source>
        <dbReference type="Proteomes" id="UP000282574"/>
    </source>
</evidence>
<protein>
    <recommendedName>
        <fullName evidence="3">Protein phosphatase 2C domain-containing protein</fullName>
    </recommendedName>
</protein>
<dbReference type="EMBL" id="RSCK01000056">
    <property type="protein sequence ID" value="RUT08074.1"/>
    <property type="molecule type" value="Genomic_DNA"/>
</dbReference>
<evidence type="ECO:0008006" key="3">
    <source>
        <dbReference type="Google" id="ProtNLM"/>
    </source>
</evidence>
<dbReference type="AlphaFoldDB" id="A0AB37UEX9"/>
<dbReference type="InterPro" id="IPR036457">
    <property type="entry name" value="PPM-type-like_dom_sf"/>
</dbReference>
<name>A0AB37UEX9_9CYAN</name>
<comment type="caution">
    <text evidence="1">The sequence shown here is derived from an EMBL/GenBank/DDBJ whole genome shotgun (WGS) entry which is preliminary data.</text>
</comment>
<gene>
    <name evidence="1" type="ORF">DSM107010_48680</name>
</gene>
<keyword evidence="2" id="KW-1185">Reference proteome</keyword>
<dbReference type="SUPFAM" id="SSF81606">
    <property type="entry name" value="PP2C-like"/>
    <property type="match status" value="1"/>
</dbReference>
<reference evidence="1 2" key="1">
    <citation type="journal article" date="2019" name="Genome Biol. Evol.">
        <title>Day and night: Metabolic profiles and evolutionary relationships of six axenic non-marine cyanobacteria.</title>
        <authorList>
            <person name="Will S.E."/>
            <person name="Henke P."/>
            <person name="Boedeker C."/>
            <person name="Huang S."/>
            <person name="Brinkmann H."/>
            <person name="Rohde M."/>
            <person name="Jarek M."/>
            <person name="Friedl T."/>
            <person name="Seufert S."/>
            <person name="Schumacher M."/>
            <person name="Overmann J."/>
            <person name="Neumann-Schaal M."/>
            <person name="Petersen J."/>
        </authorList>
    </citation>
    <scope>NUCLEOTIDE SEQUENCE [LARGE SCALE GENOMIC DNA]</scope>
    <source>
        <strain evidence="1 2">SAG 39.79</strain>
    </source>
</reference>